<sequence length="200" mass="23223">MFSDFWERFLDSLRALGEKKQRTTYRLTLMKGQNMTEAADYAKLVSLGQPDFIEIKSVTFCGESKASSLKLEDVPWHEEVKNFAEAMLSHEGLTADYELACEHQHSCIVLLANRRFKIQGQWHTWIDYDRFHDLVAEGQPFEALDYAAPTPQWALYGSQEAGFDPKETRHFHNRTKRRAQAGQLSEAQLRQYPHDPAREQ</sequence>
<evidence type="ECO:0000259" key="6">
    <source>
        <dbReference type="Pfam" id="PF08608"/>
    </source>
</evidence>
<feature type="domain" description="tRNA wybutosine-synthesis" evidence="6">
    <location>
        <begin position="48"/>
        <end position="113"/>
    </location>
</feature>
<reference evidence="7" key="1">
    <citation type="submission" date="2021-01" db="EMBL/GenBank/DDBJ databases">
        <authorList>
            <person name="Corre E."/>
            <person name="Pelletier E."/>
            <person name="Niang G."/>
            <person name="Scheremetjew M."/>
            <person name="Finn R."/>
            <person name="Kale V."/>
            <person name="Holt S."/>
            <person name="Cochrane G."/>
            <person name="Meng A."/>
            <person name="Brown T."/>
            <person name="Cohen L."/>
        </authorList>
    </citation>
    <scope>NUCLEOTIDE SEQUENCE</scope>
    <source>
        <strain evidence="7">CCMP2222</strain>
    </source>
</reference>
<dbReference type="GO" id="GO:0016829">
    <property type="term" value="F:lyase activity"/>
    <property type="evidence" value="ECO:0007669"/>
    <property type="project" value="UniProtKB-KW"/>
</dbReference>
<evidence type="ECO:0000256" key="1">
    <source>
        <dbReference type="ARBA" id="ARBA00001966"/>
    </source>
</evidence>
<dbReference type="GO" id="GO:0051539">
    <property type="term" value="F:4 iron, 4 sulfur cluster binding"/>
    <property type="evidence" value="ECO:0007669"/>
    <property type="project" value="UniProtKB-KW"/>
</dbReference>
<dbReference type="Gene3D" id="3.20.20.70">
    <property type="entry name" value="Aldolase class I"/>
    <property type="match status" value="1"/>
</dbReference>
<organism evidence="7">
    <name type="scientific">Alexandrium andersonii</name>
    <dbReference type="NCBI Taxonomy" id="327968"/>
    <lineage>
        <taxon>Eukaryota</taxon>
        <taxon>Sar</taxon>
        <taxon>Alveolata</taxon>
        <taxon>Dinophyceae</taxon>
        <taxon>Gonyaulacales</taxon>
        <taxon>Pyrocystaceae</taxon>
        <taxon>Alexandrium</taxon>
    </lineage>
</organism>
<dbReference type="InterPro" id="IPR013917">
    <property type="entry name" value="tRNA_wybutosine-synth"/>
</dbReference>
<dbReference type="InterPro" id="IPR034556">
    <property type="entry name" value="tRNA_wybutosine-synthase"/>
</dbReference>
<evidence type="ECO:0000313" key="7">
    <source>
        <dbReference type="EMBL" id="CAD9368181.1"/>
    </source>
</evidence>
<dbReference type="PANTHER" id="PTHR13930">
    <property type="entry name" value="S-ADENOSYL-L-METHIONINE-DEPENDENT TRNA 4-DEMETHYLWYOSINE SYNTHASE"/>
    <property type="match status" value="1"/>
</dbReference>
<keyword evidence="2" id="KW-0408">Iron</keyword>
<name>A0A7S2AHM4_9DINO</name>
<dbReference type="AlphaFoldDB" id="A0A7S2AHM4"/>
<dbReference type="Pfam" id="PF08608">
    <property type="entry name" value="Wyosine_form"/>
    <property type="match status" value="1"/>
</dbReference>
<keyword evidence="2" id="KW-0411">Iron-sulfur</keyword>
<evidence type="ECO:0000256" key="4">
    <source>
        <dbReference type="ARBA" id="ARBA00023239"/>
    </source>
</evidence>
<keyword evidence="4" id="KW-0456">Lyase</keyword>
<gene>
    <name evidence="7" type="ORF">AAND1436_LOCUS3699</name>
</gene>
<proteinExistence type="predicted"/>
<evidence type="ECO:0000256" key="3">
    <source>
        <dbReference type="ARBA" id="ARBA00022694"/>
    </source>
</evidence>
<keyword evidence="2" id="KW-0004">4Fe-4S</keyword>
<dbReference type="PANTHER" id="PTHR13930:SF0">
    <property type="entry name" value="S-ADENOSYL-L-METHIONINE-DEPENDENT TRNA 4-DEMETHYLWYOSINE SYNTHASE TYW1-RELATED"/>
    <property type="match status" value="1"/>
</dbReference>
<comment type="cofactor">
    <cofactor evidence="1">
        <name>[4Fe-4S] cluster</name>
        <dbReference type="ChEBI" id="CHEBI:49883"/>
    </cofactor>
</comment>
<feature type="region of interest" description="Disordered" evidence="5">
    <location>
        <begin position="164"/>
        <end position="200"/>
    </location>
</feature>
<protein>
    <recommendedName>
        <fullName evidence="6">tRNA wybutosine-synthesis domain-containing protein</fullName>
    </recommendedName>
</protein>
<evidence type="ECO:0000256" key="5">
    <source>
        <dbReference type="SAM" id="MobiDB-lite"/>
    </source>
</evidence>
<dbReference type="EMBL" id="HBGQ01007466">
    <property type="protein sequence ID" value="CAD9368181.1"/>
    <property type="molecule type" value="Transcribed_RNA"/>
</dbReference>
<dbReference type="GO" id="GO:0031591">
    <property type="term" value="P:wybutosine biosynthetic process"/>
    <property type="evidence" value="ECO:0007669"/>
    <property type="project" value="TreeGrafter"/>
</dbReference>
<keyword evidence="3" id="KW-0819">tRNA processing</keyword>
<evidence type="ECO:0000256" key="2">
    <source>
        <dbReference type="ARBA" id="ARBA00022485"/>
    </source>
</evidence>
<dbReference type="InterPro" id="IPR013785">
    <property type="entry name" value="Aldolase_TIM"/>
</dbReference>
<keyword evidence="2" id="KW-0479">Metal-binding</keyword>
<accession>A0A7S2AHM4</accession>